<dbReference type="SUPFAM" id="SSF52833">
    <property type="entry name" value="Thioredoxin-like"/>
    <property type="match status" value="1"/>
</dbReference>
<reference evidence="2 3" key="1">
    <citation type="submission" date="2023-12" db="EMBL/GenBank/DDBJ databases">
        <title>Baltic Sea Cyanobacteria.</title>
        <authorList>
            <person name="Delbaje E."/>
            <person name="Fewer D.P."/>
            <person name="Shishido T.K."/>
        </authorList>
    </citation>
    <scope>NUCLEOTIDE SEQUENCE [LARGE SCALE GENOMIC DNA]</scope>
    <source>
        <strain evidence="2 3">UHCC 0139</strain>
    </source>
</reference>
<gene>
    <name evidence="2" type="ORF">VB738_11430</name>
</gene>
<dbReference type="CDD" id="cd11378">
    <property type="entry name" value="DUF296"/>
    <property type="match status" value="1"/>
</dbReference>
<accession>A0ABU5RVS5</accession>
<dbReference type="PROSITE" id="PS51742">
    <property type="entry name" value="PPC"/>
    <property type="match status" value="1"/>
</dbReference>
<dbReference type="RefSeq" id="WP_323305850.1">
    <property type="nucleotide sequence ID" value="NZ_JAYGHX010000006.1"/>
</dbReference>
<dbReference type="Pfam" id="PF03479">
    <property type="entry name" value="PCC"/>
    <property type="match status" value="1"/>
</dbReference>
<dbReference type="EMBL" id="JAYGHX010000006">
    <property type="protein sequence ID" value="MEA5391868.1"/>
    <property type="molecule type" value="Genomic_DNA"/>
</dbReference>
<dbReference type="Gene3D" id="3.30.1330.80">
    <property type="entry name" value="Hypothetical protein, similar to alpha- acetolactate decarboxylase, domain 2"/>
    <property type="match status" value="1"/>
</dbReference>
<sequence length="218" mass="22498">MHPLPLHLGPGSDLRASLEQLAIEAGASGFVLGVVGDLSQAAFQCPGLEEPTVLQGHLEIITLQGTVAPQGVHLHLSLSDGDCQVWGGHLEHGSLVLRGADLLVGFLPVAGAPQDPPSAAEALPAAAARPTAPAAPAHPRVEIAVRSGCPYSARALRMLRTLGIPHVVQLADDEQARAAVAGRSGLASMPQVFIDGQPIGGYDALADRHGRGELDHLR</sequence>
<dbReference type="PROSITE" id="PS51354">
    <property type="entry name" value="GLUTAREDOXIN_2"/>
    <property type="match status" value="1"/>
</dbReference>
<dbReference type="PANTHER" id="PTHR34988">
    <property type="entry name" value="PROTEIN, PUTATIVE-RELATED"/>
    <property type="match status" value="1"/>
</dbReference>
<proteinExistence type="predicted"/>
<organism evidence="2 3">
    <name type="scientific">Cyanobium gracile UHCC 0139</name>
    <dbReference type="NCBI Taxonomy" id="3110308"/>
    <lineage>
        <taxon>Bacteria</taxon>
        <taxon>Bacillati</taxon>
        <taxon>Cyanobacteriota</taxon>
        <taxon>Cyanophyceae</taxon>
        <taxon>Synechococcales</taxon>
        <taxon>Prochlorococcaceae</taxon>
        <taxon>Cyanobium</taxon>
    </lineage>
</organism>
<dbReference type="InterPro" id="IPR036249">
    <property type="entry name" value="Thioredoxin-like_sf"/>
</dbReference>
<dbReference type="Gene3D" id="3.40.30.10">
    <property type="entry name" value="Glutaredoxin"/>
    <property type="match status" value="1"/>
</dbReference>
<dbReference type="InterPro" id="IPR005175">
    <property type="entry name" value="PPC_dom"/>
</dbReference>
<evidence type="ECO:0000313" key="3">
    <source>
        <dbReference type="Proteomes" id="UP001304461"/>
    </source>
</evidence>
<name>A0ABU5RVS5_9CYAN</name>
<feature type="domain" description="PPC" evidence="1">
    <location>
        <begin position="1"/>
        <end position="127"/>
    </location>
</feature>
<dbReference type="PANTHER" id="PTHR34988:SF1">
    <property type="entry name" value="DNA-BINDING PROTEIN"/>
    <property type="match status" value="1"/>
</dbReference>
<evidence type="ECO:0000259" key="1">
    <source>
        <dbReference type="PROSITE" id="PS51742"/>
    </source>
</evidence>
<dbReference type="Proteomes" id="UP001304461">
    <property type="component" value="Unassembled WGS sequence"/>
</dbReference>
<keyword evidence="3" id="KW-1185">Reference proteome</keyword>
<evidence type="ECO:0000313" key="2">
    <source>
        <dbReference type="EMBL" id="MEA5391868.1"/>
    </source>
</evidence>
<dbReference type="InterPro" id="IPR014025">
    <property type="entry name" value="Glutaredoxin_subgr"/>
</dbReference>
<dbReference type="InterPro" id="IPR002109">
    <property type="entry name" value="Glutaredoxin"/>
</dbReference>
<dbReference type="Pfam" id="PF00462">
    <property type="entry name" value="Glutaredoxin"/>
    <property type="match status" value="1"/>
</dbReference>
<dbReference type="SUPFAM" id="SSF117856">
    <property type="entry name" value="AF0104/ALDC/Ptd012-like"/>
    <property type="match status" value="1"/>
</dbReference>
<protein>
    <submittedName>
        <fullName evidence="2">DUF296 domain-containing protein</fullName>
    </submittedName>
</protein>
<comment type="caution">
    <text evidence="2">The sequence shown here is derived from an EMBL/GenBank/DDBJ whole genome shotgun (WGS) entry which is preliminary data.</text>
</comment>
<dbReference type="PRINTS" id="PR00160">
    <property type="entry name" value="GLUTAREDOXIN"/>
</dbReference>
<dbReference type="CDD" id="cd02066">
    <property type="entry name" value="GRX_family"/>
    <property type="match status" value="1"/>
</dbReference>